<feature type="region of interest" description="Disordered" evidence="4">
    <location>
        <begin position="42"/>
        <end position="77"/>
    </location>
</feature>
<dbReference type="PANTHER" id="PTHR12681">
    <property type="entry name" value="ZINC FINGER-CONTAINING PROTEIN P48ZNF"/>
    <property type="match status" value="1"/>
</dbReference>
<dbReference type="GO" id="GO:0008270">
    <property type="term" value="F:zinc ion binding"/>
    <property type="evidence" value="ECO:0007669"/>
    <property type="project" value="UniProtKB-KW"/>
</dbReference>
<feature type="compositionally biased region" description="Basic and acidic residues" evidence="4">
    <location>
        <begin position="50"/>
        <end position="77"/>
    </location>
</feature>
<dbReference type="GO" id="GO:0005829">
    <property type="term" value="C:cytosol"/>
    <property type="evidence" value="ECO:0007669"/>
    <property type="project" value="TreeGrafter"/>
</dbReference>
<keyword evidence="8" id="KW-1185">Reference proteome</keyword>
<dbReference type="eggNOG" id="ENOG502RYB1">
    <property type="taxonomic scope" value="Eukaryota"/>
</dbReference>
<keyword evidence="3" id="KW-0862">Zinc</keyword>
<proteinExistence type="predicted"/>
<dbReference type="KEGG" id="gtt:GUITHDRAFT_165141"/>
<organism evidence="6">
    <name type="scientific">Guillardia theta (strain CCMP2712)</name>
    <name type="common">Cryptophyte</name>
    <dbReference type="NCBI Taxonomy" id="905079"/>
    <lineage>
        <taxon>Eukaryota</taxon>
        <taxon>Cryptophyceae</taxon>
        <taxon>Pyrenomonadales</taxon>
        <taxon>Geminigeraceae</taxon>
        <taxon>Guillardia</taxon>
    </lineage>
</organism>
<evidence type="ECO:0000256" key="4">
    <source>
        <dbReference type="SAM" id="MobiDB-lite"/>
    </source>
</evidence>
<dbReference type="GO" id="GO:0002181">
    <property type="term" value="P:cytoplasmic translation"/>
    <property type="evidence" value="ECO:0007669"/>
    <property type="project" value="TreeGrafter"/>
</dbReference>
<dbReference type="InterPro" id="IPR032378">
    <property type="entry name" value="ZC3H15/TMA46_C"/>
</dbReference>
<evidence type="ECO:0000256" key="1">
    <source>
        <dbReference type="ARBA" id="ARBA00022723"/>
    </source>
</evidence>
<gene>
    <name evidence="6" type="ORF">GUITHDRAFT_165141</name>
</gene>
<reference evidence="7" key="3">
    <citation type="submission" date="2015-06" db="UniProtKB">
        <authorList>
            <consortium name="EnsemblProtists"/>
        </authorList>
    </citation>
    <scope>IDENTIFICATION</scope>
</reference>
<dbReference type="OrthoDB" id="5595940at2759"/>
<reference evidence="8" key="2">
    <citation type="submission" date="2012-11" db="EMBL/GenBank/DDBJ databases">
        <authorList>
            <person name="Kuo A."/>
            <person name="Curtis B.A."/>
            <person name="Tanifuji G."/>
            <person name="Burki F."/>
            <person name="Gruber A."/>
            <person name="Irimia M."/>
            <person name="Maruyama S."/>
            <person name="Arias M.C."/>
            <person name="Ball S.G."/>
            <person name="Gile G.H."/>
            <person name="Hirakawa Y."/>
            <person name="Hopkins J.F."/>
            <person name="Rensing S.A."/>
            <person name="Schmutz J."/>
            <person name="Symeonidi A."/>
            <person name="Elias M."/>
            <person name="Eveleigh R.J."/>
            <person name="Herman E.K."/>
            <person name="Klute M.J."/>
            <person name="Nakayama T."/>
            <person name="Obornik M."/>
            <person name="Reyes-Prieto A."/>
            <person name="Armbrust E.V."/>
            <person name="Aves S.J."/>
            <person name="Beiko R.G."/>
            <person name="Coutinho P."/>
            <person name="Dacks J.B."/>
            <person name="Durnford D.G."/>
            <person name="Fast N.M."/>
            <person name="Green B.R."/>
            <person name="Grisdale C."/>
            <person name="Hempe F."/>
            <person name="Henrissat B."/>
            <person name="Hoppner M.P."/>
            <person name="Ishida K.-I."/>
            <person name="Kim E."/>
            <person name="Koreny L."/>
            <person name="Kroth P.G."/>
            <person name="Liu Y."/>
            <person name="Malik S.-B."/>
            <person name="Maier U.G."/>
            <person name="McRose D."/>
            <person name="Mock T."/>
            <person name="Neilson J.A."/>
            <person name="Onodera N.T."/>
            <person name="Poole A.M."/>
            <person name="Pritham E.J."/>
            <person name="Richards T.A."/>
            <person name="Rocap G."/>
            <person name="Roy S.W."/>
            <person name="Sarai C."/>
            <person name="Schaack S."/>
            <person name="Shirato S."/>
            <person name="Slamovits C.H."/>
            <person name="Spencer D.F."/>
            <person name="Suzuki S."/>
            <person name="Worden A.Z."/>
            <person name="Zauner S."/>
            <person name="Barry K."/>
            <person name="Bell C."/>
            <person name="Bharti A.K."/>
            <person name="Crow J.A."/>
            <person name="Grimwood J."/>
            <person name="Kramer R."/>
            <person name="Lindquist E."/>
            <person name="Lucas S."/>
            <person name="Salamov A."/>
            <person name="McFadden G.I."/>
            <person name="Lane C.E."/>
            <person name="Keeling P.J."/>
            <person name="Gray M.W."/>
            <person name="Grigoriev I.V."/>
            <person name="Archibald J.M."/>
        </authorList>
    </citation>
    <scope>NUCLEOTIDE SEQUENCE</scope>
    <source>
        <strain evidence="8">CCMP2712</strain>
    </source>
</reference>
<feature type="compositionally biased region" description="Basic and acidic residues" evidence="4">
    <location>
        <begin position="92"/>
        <end position="102"/>
    </location>
</feature>
<feature type="region of interest" description="Disordered" evidence="4">
    <location>
        <begin position="92"/>
        <end position="119"/>
    </location>
</feature>
<dbReference type="AlphaFoldDB" id="L1IR96"/>
<feature type="region of interest" description="Disordered" evidence="4">
    <location>
        <begin position="250"/>
        <end position="274"/>
    </location>
</feature>
<keyword evidence="2" id="KW-0863">Zinc-finger</keyword>
<dbReference type="EMBL" id="JH993046">
    <property type="protein sequence ID" value="EKX38627.1"/>
    <property type="molecule type" value="Genomic_DNA"/>
</dbReference>
<evidence type="ECO:0000313" key="8">
    <source>
        <dbReference type="Proteomes" id="UP000011087"/>
    </source>
</evidence>
<protein>
    <recommendedName>
        <fullName evidence="5">ZC3H15/TMA46 family C-terminal domain-containing protein</fullName>
    </recommendedName>
</protein>
<dbReference type="OMA" id="SRAMKMM"/>
<name>L1IR96_GUITC</name>
<dbReference type="Pfam" id="PF16543">
    <property type="entry name" value="DFRP_C"/>
    <property type="match status" value="1"/>
</dbReference>
<evidence type="ECO:0000256" key="2">
    <source>
        <dbReference type="ARBA" id="ARBA00022771"/>
    </source>
</evidence>
<dbReference type="RefSeq" id="XP_005825607.1">
    <property type="nucleotide sequence ID" value="XM_005825550.1"/>
</dbReference>
<dbReference type="Proteomes" id="UP000011087">
    <property type="component" value="Unassembled WGS sequence"/>
</dbReference>
<feature type="domain" description="ZC3H15/TMA46 family C-terminal" evidence="5">
    <location>
        <begin position="143"/>
        <end position="227"/>
    </location>
</feature>
<dbReference type="PaxDb" id="55529-EKX38627"/>
<accession>L1IR96</accession>
<evidence type="ECO:0000313" key="6">
    <source>
        <dbReference type="EMBL" id="EKX38627.1"/>
    </source>
</evidence>
<dbReference type="STRING" id="905079.L1IR96"/>
<evidence type="ECO:0000313" key="7">
    <source>
        <dbReference type="EnsemblProtists" id="EKX38627"/>
    </source>
</evidence>
<evidence type="ECO:0000259" key="5">
    <source>
        <dbReference type="Pfam" id="PF16543"/>
    </source>
</evidence>
<dbReference type="Gene3D" id="6.20.400.10">
    <property type="match status" value="1"/>
</dbReference>
<keyword evidence="1" id="KW-0479">Metal-binding</keyword>
<dbReference type="GeneID" id="17295442"/>
<dbReference type="PANTHER" id="PTHR12681:SF0">
    <property type="entry name" value="ZINC FINGER CCCH DOMAIN-CONTAINING PROTEIN 15"/>
    <property type="match status" value="1"/>
</dbReference>
<dbReference type="GO" id="GO:0003729">
    <property type="term" value="F:mRNA binding"/>
    <property type="evidence" value="ECO:0007669"/>
    <property type="project" value="TreeGrafter"/>
</dbReference>
<sequence>MPPKASKKEVAKAQKKVIEDKTFGLKNKNKSKVVQNFVQQVTQNAKRAGLSKDEAVRKEKEKEERTNRKAEKEARDAELRMLFAPAVKKKEKEAAVAKKDEAPKEEETEMISAQDAYNEAKRNEDLAKAEAVLGEQKDDDIYDAIERERAELRKRGNLTPVTYDNFVAWKARKAEERKQKDIAEAKKMLAAAKQIKGKSGKDLFNQLAAANADLFLDDDEADDDWMIREKDSDDEEEVYDIQVTGTSFSLQKVNKGGPSAQAESKEDQKDNATAGETELAAAVDASLFLDEDVDLPSDDD</sequence>
<evidence type="ECO:0000256" key="3">
    <source>
        <dbReference type="ARBA" id="ARBA00022833"/>
    </source>
</evidence>
<reference evidence="6 8" key="1">
    <citation type="journal article" date="2012" name="Nature">
        <title>Algal genomes reveal evolutionary mosaicism and the fate of nucleomorphs.</title>
        <authorList>
            <consortium name="DOE Joint Genome Institute"/>
            <person name="Curtis B.A."/>
            <person name="Tanifuji G."/>
            <person name="Burki F."/>
            <person name="Gruber A."/>
            <person name="Irimia M."/>
            <person name="Maruyama S."/>
            <person name="Arias M.C."/>
            <person name="Ball S.G."/>
            <person name="Gile G.H."/>
            <person name="Hirakawa Y."/>
            <person name="Hopkins J.F."/>
            <person name="Kuo A."/>
            <person name="Rensing S.A."/>
            <person name="Schmutz J."/>
            <person name="Symeonidi A."/>
            <person name="Elias M."/>
            <person name="Eveleigh R.J."/>
            <person name="Herman E.K."/>
            <person name="Klute M.J."/>
            <person name="Nakayama T."/>
            <person name="Obornik M."/>
            <person name="Reyes-Prieto A."/>
            <person name="Armbrust E.V."/>
            <person name="Aves S.J."/>
            <person name="Beiko R.G."/>
            <person name="Coutinho P."/>
            <person name="Dacks J.B."/>
            <person name="Durnford D.G."/>
            <person name="Fast N.M."/>
            <person name="Green B.R."/>
            <person name="Grisdale C.J."/>
            <person name="Hempel F."/>
            <person name="Henrissat B."/>
            <person name="Hoppner M.P."/>
            <person name="Ishida K."/>
            <person name="Kim E."/>
            <person name="Koreny L."/>
            <person name="Kroth P.G."/>
            <person name="Liu Y."/>
            <person name="Malik S.B."/>
            <person name="Maier U.G."/>
            <person name="McRose D."/>
            <person name="Mock T."/>
            <person name="Neilson J.A."/>
            <person name="Onodera N.T."/>
            <person name="Poole A.M."/>
            <person name="Pritham E.J."/>
            <person name="Richards T.A."/>
            <person name="Rocap G."/>
            <person name="Roy S.W."/>
            <person name="Sarai C."/>
            <person name="Schaack S."/>
            <person name="Shirato S."/>
            <person name="Slamovits C.H."/>
            <person name="Spencer D.F."/>
            <person name="Suzuki S."/>
            <person name="Worden A.Z."/>
            <person name="Zauner S."/>
            <person name="Barry K."/>
            <person name="Bell C."/>
            <person name="Bharti A.K."/>
            <person name="Crow J.A."/>
            <person name="Grimwood J."/>
            <person name="Kramer R."/>
            <person name="Lindquist E."/>
            <person name="Lucas S."/>
            <person name="Salamov A."/>
            <person name="McFadden G.I."/>
            <person name="Lane C.E."/>
            <person name="Keeling P.J."/>
            <person name="Gray M.W."/>
            <person name="Grigoriev I.V."/>
            <person name="Archibald J.M."/>
        </authorList>
    </citation>
    <scope>NUCLEOTIDE SEQUENCE</scope>
    <source>
        <strain evidence="6 8">CCMP2712</strain>
    </source>
</reference>
<dbReference type="EnsemblProtists" id="EKX38627">
    <property type="protein sequence ID" value="EKX38627"/>
    <property type="gene ID" value="GUITHDRAFT_165141"/>
</dbReference>
<dbReference type="HOGENOM" id="CLU_1031844_0_0_1"/>